<evidence type="ECO:0000313" key="1">
    <source>
        <dbReference type="EMBL" id="QJA93432.1"/>
    </source>
</evidence>
<dbReference type="EMBL" id="MT143148">
    <property type="protein sequence ID" value="QJA93432.1"/>
    <property type="molecule type" value="Genomic_DNA"/>
</dbReference>
<protein>
    <submittedName>
        <fullName evidence="1">Uncharacterized protein</fullName>
    </submittedName>
</protein>
<gene>
    <name evidence="1" type="ORF">MM415B04227_0012</name>
</gene>
<sequence length="155" mass="17576">MNDTHCKISHSLKTGDGRAKPPFVVRRVDYGYDQRFLGKDNHNDWTINRTESEAIRFDSLVEAVAAWAAFLERWPDSPVKECEVVSVFEKVKLWYVALSGQALVDTTLFVEAAQPSEAIREAKELAKDASLWCIEEINHRCTEVNCCEQAAPDDD</sequence>
<accession>A0A6M3LIN5</accession>
<reference evidence="1" key="1">
    <citation type="submission" date="2020-03" db="EMBL/GenBank/DDBJ databases">
        <title>The deep terrestrial virosphere.</title>
        <authorList>
            <person name="Holmfeldt K."/>
            <person name="Nilsson E."/>
            <person name="Simone D."/>
            <person name="Lopez-Fernandez M."/>
            <person name="Wu X."/>
            <person name="de Brujin I."/>
            <person name="Lundin D."/>
            <person name="Andersson A."/>
            <person name="Bertilsson S."/>
            <person name="Dopson M."/>
        </authorList>
    </citation>
    <scope>NUCLEOTIDE SEQUENCE</scope>
    <source>
        <strain evidence="1">MM415B04227</strain>
    </source>
</reference>
<dbReference type="AlphaFoldDB" id="A0A6M3LIN5"/>
<organism evidence="1">
    <name type="scientific">viral metagenome</name>
    <dbReference type="NCBI Taxonomy" id="1070528"/>
    <lineage>
        <taxon>unclassified sequences</taxon>
        <taxon>metagenomes</taxon>
        <taxon>organismal metagenomes</taxon>
    </lineage>
</organism>
<proteinExistence type="predicted"/>
<name>A0A6M3LIN5_9ZZZZ</name>